<dbReference type="Proteomes" id="UP000325291">
    <property type="component" value="Unassembled WGS sequence"/>
</dbReference>
<protein>
    <submittedName>
        <fullName evidence="2">Uncharacterized protein</fullName>
    </submittedName>
</protein>
<organism evidence="2 3">
    <name type="scientific">Aquicoccus porphyridii</name>
    <dbReference type="NCBI Taxonomy" id="1852029"/>
    <lineage>
        <taxon>Bacteria</taxon>
        <taxon>Pseudomonadati</taxon>
        <taxon>Pseudomonadota</taxon>
        <taxon>Alphaproteobacteria</taxon>
        <taxon>Rhodobacterales</taxon>
        <taxon>Paracoccaceae</taxon>
        <taxon>Aquicoccus</taxon>
    </lineage>
</organism>
<keyword evidence="3" id="KW-1185">Reference proteome</keyword>
<comment type="caution">
    <text evidence="2">The sequence shown here is derived from an EMBL/GenBank/DDBJ whole genome shotgun (WGS) entry which is preliminary data.</text>
</comment>
<name>A0A5A9Z4K8_9RHOB</name>
<feature type="transmembrane region" description="Helical" evidence="1">
    <location>
        <begin position="15"/>
        <end position="40"/>
    </location>
</feature>
<evidence type="ECO:0000313" key="2">
    <source>
        <dbReference type="EMBL" id="KAA0912117.1"/>
    </source>
</evidence>
<evidence type="ECO:0000256" key="1">
    <source>
        <dbReference type="SAM" id="Phobius"/>
    </source>
</evidence>
<dbReference type="EMBL" id="VINQ01000016">
    <property type="protein sequence ID" value="KAA0912117.1"/>
    <property type="molecule type" value="Genomic_DNA"/>
</dbReference>
<keyword evidence="1" id="KW-1133">Transmembrane helix</keyword>
<accession>A0A5A9Z4K8</accession>
<sequence length="100" mass="10976">MDDTPQVVDTRTLKFLRVLVTVLTATMIVGVLVIITLLVIRLQASPPPLPERITLPEGTKAVAFTQSETWYAVVTEDDRILIYNPVTGALVQDIEITAGE</sequence>
<evidence type="ECO:0000313" key="3">
    <source>
        <dbReference type="Proteomes" id="UP000325291"/>
    </source>
</evidence>
<dbReference type="InterPro" id="IPR045519">
    <property type="entry name" value="DUF6476"/>
</dbReference>
<keyword evidence="1" id="KW-0472">Membrane</keyword>
<dbReference type="AlphaFoldDB" id="A0A5A9Z4K8"/>
<keyword evidence="1" id="KW-0812">Transmembrane</keyword>
<reference evidence="2 3" key="1">
    <citation type="submission" date="2019-07" db="EMBL/GenBank/DDBJ databases">
        <title>Aquicoccus porphyridii gen. nov., sp. nov., isolated from a small marine red alga, Porphyridium marinum.</title>
        <authorList>
            <person name="Liu L."/>
        </authorList>
    </citation>
    <scope>NUCLEOTIDE SEQUENCE [LARGE SCALE GENOMIC DNA]</scope>
    <source>
        <strain evidence="2 3">L1 8-17</strain>
    </source>
</reference>
<dbReference type="RefSeq" id="WP_111367014.1">
    <property type="nucleotide sequence ID" value="NZ_VINQ01000016.1"/>
</dbReference>
<gene>
    <name evidence="2" type="ORF">FLO80_17065</name>
</gene>
<dbReference type="Pfam" id="PF20082">
    <property type="entry name" value="DUF6476"/>
    <property type="match status" value="1"/>
</dbReference>
<proteinExistence type="predicted"/>